<accession>A0A210RZU7</accession>
<dbReference type="GO" id="GO:0006865">
    <property type="term" value="P:amino acid transport"/>
    <property type="evidence" value="ECO:0007669"/>
    <property type="project" value="UniProtKB-KW"/>
</dbReference>
<dbReference type="Proteomes" id="UP000196880">
    <property type="component" value="Unassembled WGS sequence"/>
</dbReference>
<feature type="transmembrane region" description="Helical" evidence="10">
    <location>
        <begin position="14"/>
        <end position="36"/>
    </location>
</feature>
<dbReference type="Gene3D" id="1.10.3720.10">
    <property type="entry name" value="MetI-like"/>
    <property type="match status" value="1"/>
</dbReference>
<dbReference type="NCBIfam" id="TIGR01726">
    <property type="entry name" value="HEQRo_perm_3TM"/>
    <property type="match status" value="1"/>
</dbReference>
<dbReference type="PANTHER" id="PTHR30614">
    <property type="entry name" value="MEMBRANE COMPONENT OF AMINO ACID ABC TRANSPORTER"/>
    <property type="match status" value="1"/>
</dbReference>
<proteinExistence type="inferred from homology"/>
<keyword evidence="12" id="KW-0547">Nucleotide-binding</keyword>
<organism evidence="12 13">
    <name type="scientific">Polynucleobacter hirudinilacicola</name>
    <dbReference type="NCBI Taxonomy" id="1743166"/>
    <lineage>
        <taxon>Bacteria</taxon>
        <taxon>Pseudomonadati</taxon>
        <taxon>Pseudomonadota</taxon>
        <taxon>Betaproteobacteria</taxon>
        <taxon>Burkholderiales</taxon>
        <taxon>Burkholderiaceae</taxon>
        <taxon>Polynucleobacter</taxon>
    </lineage>
</organism>
<dbReference type="EMBL" id="NAIA01000001">
    <property type="protein sequence ID" value="OWF66484.1"/>
    <property type="molecule type" value="Genomic_DNA"/>
</dbReference>
<dbReference type="InterPro" id="IPR000515">
    <property type="entry name" value="MetI-like"/>
</dbReference>
<evidence type="ECO:0000259" key="11">
    <source>
        <dbReference type="PROSITE" id="PS50928"/>
    </source>
</evidence>
<evidence type="ECO:0000256" key="6">
    <source>
        <dbReference type="ARBA" id="ARBA00022692"/>
    </source>
</evidence>
<keyword evidence="4 10" id="KW-0813">Transport</keyword>
<dbReference type="CDD" id="cd06261">
    <property type="entry name" value="TM_PBP2"/>
    <property type="match status" value="1"/>
</dbReference>
<dbReference type="InterPro" id="IPR043429">
    <property type="entry name" value="ArtM/GltK/GlnP/TcyL/YhdX-like"/>
</dbReference>
<keyword evidence="8 10" id="KW-1133">Transmembrane helix</keyword>
<feature type="domain" description="ABC transmembrane type-1" evidence="11">
    <location>
        <begin position="14"/>
        <end position="202"/>
    </location>
</feature>
<feature type="transmembrane region" description="Helical" evidence="10">
    <location>
        <begin position="48"/>
        <end position="71"/>
    </location>
</feature>
<evidence type="ECO:0000313" key="12">
    <source>
        <dbReference type="EMBL" id="OWF66484.1"/>
    </source>
</evidence>
<dbReference type="GO" id="GO:0005524">
    <property type="term" value="F:ATP binding"/>
    <property type="evidence" value="ECO:0007669"/>
    <property type="project" value="UniProtKB-KW"/>
</dbReference>
<gene>
    <name evidence="12" type="ORF">B6A14_00380</name>
</gene>
<sequence length="219" mass="24021">MSLLDILLDLGHGVVYTVMVTLVCSMTGLAVGLLLSSLYRLSIRSISFLIDIYTYIFRGVPVLVLLFMVYFGLPGIGIKPPPLLAMAMSLGLVAGAYLTEVFRGAFNSVDPAEIVAAQAMGMTRIQVLRYIEIPQMLRFAVPGMVNEFTSVLKYSPFAYTVGIPEITKEAMTLTANTLKGIEIYLAVGVLYFAIYRILLVGVHLIQKHYEIPGMREASA</sequence>
<comment type="similarity">
    <text evidence="3">Belongs to the binding-protein-dependent transport system permease family. HisMQ subfamily.</text>
</comment>
<evidence type="ECO:0000256" key="7">
    <source>
        <dbReference type="ARBA" id="ARBA00022970"/>
    </source>
</evidence>
<dbReference type="InterPro" id="IPR010065">
    <property type="entry name" value="AA_ABC_transptr_permease_3TM"/>
</dbReference>
<evidence type="ECO:0000256" key="3">
    <source>
        <dbReference type="ARBA" id="ARBA00010072"/>
    </source>
</evidence>
<evidence type="ECO:0000256" key="4">
    <source>
        <dbReference type="ARBA" id="ARBA00022448"/>
    </source>
</evidence>
<dbReference type="InterPro" id="IPR035906">
    <property type="entry name" value="MetI-like_sf"/>
</dbReference>
<evidence type="ECO:0000256" key="10">
    <source>
        <dbReference type="RuleBase" id="RU363032"/>
    </source>
</evidence>
<protein>
    <submittedName>
        <fullName evidence="12">Amino acid ABC transporter ATP-binding protein</fullName>
    </submittedName>
</protein>
<dbReference type="PANTHER" id="PTHR30614:SF20">
    <property type="entry name" value="GLUTAMINE TRANSPORT SYSTEM PERMEASE PROTEIN GLNP"/>
    <property type="match status" value="1"/>
</dbReference>
<dbReference type="GO" id="GO:0022857">
    <property type="term" value="F:transmembrane transporter activity"/>
    <property type="evidence" value="ECO:0007669"/>
    <property type="project" value="InterPro"/>
</dbReference>
<comment type="subcellular location">
    <subcellularLocation>
        <location evidence="2">Cell inner membrane</location>
        <topology evidence="2">Multi-pass membrane protein</topology>
    </subcellularLocation>
    <subcellularLocation>
        <location evidence="10">Cell membrane</location>
        <topology evidence="10">Multi-pass membrane protein</topology>
    </subcellularLocation>
</comment>
<evidence type="ECO:0000256" key="1">
    <source>
        <dbReference type="ARBA" id="ARBA00003159"/>
    </source>
</evidence>
<dbReference type="SUPFAM" id="SSF161098">
    <property type="entry name" value="MetI-like"/>
    <property type="match status" value="1"/>
</dbReference>
<feature type="transmembrane region" description="Helical" evidence="10">
    <location>
        <begin position="83"/>
        <end position="102"/>
    </location>
</feature>
<keyword evidence="5" id="KW-1003">Cell membrane</keyword>
<keyword evidence="12" id="KW-0067">ATP-binding</keyword>
<dbReference type="Pfam" id="PF00528">
    <property type="entry name" value="BPD_transp_1"/>
    <property type="match status" value="1"/>
</dbReference>
<evidence type="ECO:0000256" key="8">
    <source>
        <dbReference type="ARBA" id="ARBA00022989"/>
    </source>
</evidence>
<evidence type="ECO:0000256" key="9">
    <source>
        <dbReference type="ARBA" id="ARBA00023136"/>
    </source>
</evidence>
<dbReference type="AlphaFoldDB" id="A0A210RZU7"/>
<comment type="caution">
    <text evidence="12">The sequence shown here is derived from an EMBL/GenBank/DDBJ whole genome shotgun (WGS) entry which is preliminary data.</text>
</comment>
<reference evidence="12 13" key="1">
    <citation type="submission" date="2017-03" db="EMBL/GenBank/DDBJ databases">
        <title>New species Polynucleobacter sp. MWH-EgelM1-30-B4.</title>
        <authorList>
            <person name="Hahn M.W."/>
        </authorList>
    </citation>
    <scope>NUCLEOTIDE SEQUENCE [LARGE SCALE GENOMIC DNA]</scope>
    <source>
        <strain evidence="12 13">MWH-EgelM1-30-B4</strain>
    </source>
</reference>
<evidence type="ECO:0000256" key="2">
    <source>
        <dbReference type="ARBA" id="ARBA00004429"/>
    </source>
</evidence>
<keyword evidence="6 10" id="KW-0812">Transmembrane</keyword>
<dbReference type="GO" id="GO:0043190">
    <property type="term" value="C:ATP-binding cassette (ABC) transporter complex"/>
    <property type="evidence" value="ECO:0007669"/>
    <property type="project" value="InterPro"/>
</dbReference>
<dbReference type="OrthoDB" id="7026155at2"/>
<keyword evidence="9 10" id="KW-0472">Membrane</keyword>
<keyword evidence="7" id="KW-0029">Amino-acid transport</keyword>
<dbReference type="PROSITE" id="PS50928">
    <property type="entry name" value="ABC_TM1"/>
    <property type="match status" value="1"/>
</dbReference>
<comment type="function">
    <text evidence="1">Part of the binding-protein-dependent transport system for glutamine; probably responsible for the translocation of the substrate across the membrane.</text>
</comment>
<evidence type="ECO:0000256" key="5">
    <source>
        <dbReference type="ARBA" id="ARBA00022475"/>
    </source>
</evidence>
<dbReference type="RefSeq" id="WP_087908511.1">
    <property type="nucleotide sequence ID" value="NZ_NAIA01000001.1"/>
</dbReference>
<keyword evidence="13" id="KW-1185">Reference proteome</keyword>
<evidence type="ECO:0000313" key="13">
    <source>
        <dbReference type="Proteomes" id="UP000196880"/>
    </source>
</evidence>
<name>A0A210RZU7_9BURK</name>
<feature type="transmembrane region" description="Helical" evidence="10">
    <location>
        <begin position="183"/>
        <end position="205"/>
    </location>
</feature>